<dbReference type="InterPro" id="IPR021739">
    <property type="entry name" value="SaV-like"/>
</dbReference>
<gene>
    <name evidence="1" type="ORF">ERICIII_00876</name>
</gene>
<dbReference type="EMBL" id="CP019655">
    <property type="protein sequence ID" value="AVF25083.1"/>
    <property type="molecule type" value="Genomic_DNA"/>
</dbReference>
<dbReference type="Pfam" id="PF11753">
    <property type="entry name" value="DUF3310"/>
    <property type="match status" value="1"/>
</dbReference>
<evidence type="ECO:0008006" key="3">
    <source>
        <dbReference type="Google" id="ProtNLM"/>
    </source>
</evidence>
<accession>A0A2L1TWM8</accession>
<sequence>MSQKDNINHPEHIEGYMIGNVIEYITRYEEKGGLEDLKKAHWYLEVLIKHNEEKNGGNQDVLDIVGRCRELGITAADVYNFAREVRKYADNR</sequence>
<evidence type="ECO:0000313" key="1">
    <source>
        <dbReference type="EMBL" id="AVF25083.1"/>
    </source>
</evidence>
<name>A0A2L1TWM8_9BACL</name>
<reference evidence="2" key="1">
    <citation type="submission" date="2017-02" db="EMBL/GenBank/DDBJ databases">
        <title>Delineation of Paenibacillus larvae strains originating from foulbrood outbreaks.</title>
        <authorList>
            <person name="Beims H."/>
            <person name="Bunk B."/>
            <person name="Sproeer C."/>
            <person name="Mohr K.I."/>
            <person name="Pradella S."/>
            <person name="Guenther G."/>
            <person name="Rohde M."/>
            <person name="von der Ohe W."/>
            <person name="Steinert M."/>
        </authorList>
    </citation>
    <scope>NUCLEOTIDE SEQUENCE [LARGE SCALE GENOMIC DNA]</scope>
    <source>
        <strain evidence="2">Eric_III</strain>
    </source>
</reference>
<dbReference type="AlphaFoldDB" id="A0A2L1TWM8"/>
<dbReference type="GeneID" id="64217690"/>
<proteinExistence type="predicted"/>
<dbReference type="RefSeq" id="WP_077996837.1">
    <property type="nucleotide sequence ID" value="NZ_CP019655.1"/>
</dbReference>
<evidence type="ECO:0000313" key="2">
    <source>
        <dbReference type="Proteomes" id="UP000239833"/>
    </source>
</evidence>
<protein>
    <recommendedName>
        <fullName evidence="3">DUF3310 domain-containing protein</fullName>
    </recommendedName>
</protein>
<organism evidence="1 2">
    <name type="scientific">Paenibacillus larvae subsp. larvae</name>
    <dbReference type="NCBI Taxonomy" id="147375"/>
    <lineage>
        <taxon>Bacteria</taxon>
        <taxon>Bacillati</taxon>
        <taxon>Bacillota</taxon>
        <taxon>Bacilli</taxon>
        <taxon>Bacillales</taxon>
        <taxon>Paenibacillaceae</taxon>
        <taxon>Paenibacillus</taxon>
    </lineage>
</organism>
<dbReference type="Proteomes" id="UP000239833">
    <property type="component" value="Chromosome"/>
</dbReference>